<feature type="compositionally biased region" description="Polar residues" evidence="1">
    <location>
        <begin position="28"/>
        <end position="38"/>
    </location>
</feature>
<dbReference type="Proteomes" id="UP000039865">
    <property type="component" value="Unassembled WGS sequence"/>
</dbReference>
<proteinExistence type="predicted"/>
<keyword evidence="3" id="KW-1185">Reference proteome</keyword>
<feature type="region of interest" description="Disordered" evidence="1">
    <location>
        <begin position="1"/>
        <end position="39"/>
    </location>
</feature>
<gene>
    <name evidence="2" type="primary">Contig13485.g14389</name>
    <name evidence="2" type="ORF">STYLEM_8742</name>
</gene>
<feature type="compositionally biased region" description="Polar residues" evidence="1">
    <location>
        <begin position="122"/>
        <end position="134"/>
    </location>
</feature>
<name>A0A078ABS7_STYLE</name>
<evidence type="ECO:0000313" key="2">
    <source>
        <dbReference type="EMBL" id="CDW79750.1"/>
    </source>
</evidence>
<feature type="region of interest" description="Disordered" evidence="1">
    <location>
        <begin position="122"/>
        <end position="151"/>
    </location>
</feature>
<dbReference type="EMBL" id="CCKQ01008311">
    <property type="protein sequence ID" value="CDW79750.1"/>
    <property type="molecule type" value="Genomic_DNA"/>
</dbReference>
<feature type="compositionally biased region" description="Basic and acidic residues" evidence="1">
    <location>
        <begin position="397"/>
        <end position="408"/>
    </location>
</feature>
<dbReference type="AlphaFoldDB" id="A0A078ABS7"/>
<organism evidence="2 3">
    <name type="scientific">Stylonychia lemnae</name>
    <name type="common">Ciliate</name>
    <dbReference type="NCBI Taxonomy" id="5949"/>
    <lineage>
        <taxon>Eukaryota</taxon>
        <taxon>Sar</taxon>
        <taxon>Alveolata</taxon>
        <taxon>Ciliophora</taxon>
        <taxon>Intramacronucleata</taxon>
        <taxon>Spirotrichea</taxon>
        <taxon>Stichotrichia</taxon>
        <taxon>Sporadotrichida</taxon>
        <taxon>Oxytrichidae</taxon>
        <taxon>Stylonychinae</taxon>
        <taxon>Stylonychia</taxon>
    </lineage>
</organism>
<dbReference type="InParanoid" id="A0A078ABS7"/>
<reference evidence="2 3" key="1">
    <citation type="submission" date="2014-06" db="EMBL/GenBank/DDBJ databases">
        <authorList>
            <person name="Swart Estienne"/>
        </authorList>
    </citation>
    <scope>NUCLEOTIDE SEQUENCE [LARGE SCALE GENOMIC DNA]</scope>
    <source>
        <strain evidence="2 3">130c</strain>
    </source>
</reference>
<feature type="region of interest" description="Disordered" evidence="1">
    <location>
        <begin position="316"/>
        <end position="417"/>
    </location>
</feature>
<evidence type="ECO:0000256" key="1">
    <source>
        <dbReference type="SAM" id="MobiDB-lite"/>
    </source>
</evidence>
<feature type="compositionally biased region" description="Low complexity" evidence="1">
    <location>
        <begin position="319"/>
        <end position="332"/>
    </location>
</feature>
<protein>
    <submittedName>
        <fullName evidence="2">Uncharacterized protein</fullName>
    </submittedName>
</protein>
<accession>A0A078ABS7</accession>
<sequence length="539" mass="62664">MKQAEALSQKYMNQSIEPVKIDRKDSENQSAQQNQILKHQQRLKKKNGMSRAELIQQQKENINHLDVGISDAITYDGENYNSLEQLQSQFEQKRKSSLNTSLTPSQLKQKLNQINSSQYQALSNDPTFFDNGSSLKKKRQRIGSNNKQARKHQALQATIASHRLYTDNFHKMQKIEEMKQKTMQKEMQQMRAPEINKKSLEMVFQQNMQPIQNRCKEILESKERKRKQLEVIMAYENAIKDPENINPQFKPDLTISQETVTKNYNGGFNGFLQEMNRWKVKRDKKVNDIKKETQDLKGYNFKPEINQQSLKILENKRASQQSQLNQSKSQLSMNHSLSKSTINESQGKYKMPTPIQQLKDHSKKVKRNSSQEFQLRTTKRAFDKLAQDTSQSQLTIPKRESQTRERSQKSIGASSIDEEERKIKEKAAKFVEKLTKSIIDQTKVNIEMKQGSQNMDMFMRDVQENTFGSKAITTRALIEDSAPKLRYSNELTKYLQQSQEDNFLICQQQSHYQVNSIGIQIITKQLEISVNSVSAYVDS</sequence>
<feature type="compositionally biased region" description="Polar residues" evidence="1">
    <location>
        <begin position="333"/>
        <end position="346"/>
    </location>
</feature>
<evidence type="ECO:0000313" key="3">
    <source>
        <dbReference type="Proteomes" id="UP000039865"/>
    </source>
</evidence>